<feature type="transmembrane region" description="Helical" evidence="7">
    <location>
        <begin position="251"/>
        <end position="269"/>
    </location>
</feature>
<evidence type="ECO:0000256" key="3">
    <source>
        <dbReference type="ARBA" id="ARBA00022692"/>
    </source>
</evidence>
<comment type="caution">
    <text evidence="8">The sequence shown here is derived from an EMBL/GenBank/DDBJ whole genome shotgun (WGS) entry which is preliminary data.</text>
</comment>
<feature type="transmembrane region" description="Helical" evidence="7">
    <location>
        <begin position="420"/>
        <end position="445"/>
    </location>
</feature>
<dbReference type="Gene3D" id="1.20.1250.20">
    <property type="entry name" value="MFS general substrate transporter like domains"/>
    <property type="match status" value="1"/>
</dbReference>
<feature type="transmembrane region" description="Helical" evidence="7">
    <location>
        <begin position="184"/>
        <end position="202"/>
    </location>
</feature>
<dbReference type="GO" id="GO:0043266">
    <property type="term" value="P:regulation of potassium ion transport"/>
    <property type="evidence" value="ECO:0007669"/>
    <property type="project" value="TreeGrafter"/>
</dbReference>
<dbReference type="GO" id="GO:0005886">
    <property type="term" value="C:plasma membrane"/>
    <property type="evidence" value="ECO:0007669"/>
    <property type="project" value="TreeGrafter"/>
</dbReference>
<feature type="compositionally biased region" description="Low complexity" evidence="6">
    <location>
        <begin position="47"/>
        <end position="64"/>
    </location>
</feature>
<evidence type="ECO:0000256" key="2">
    <source>
        <dbReference type="ARBA" id="ARBA00009172"/>
    </source>
</evidence>
<feature type="transmembrane region" description="Helical" evidence="7">
    <location>
        <begin position="208"/>
        <end position="230"/>
    </location>
</feature>
<dbReference type="AlphaFoldDB" id="A0A811VFB4"/>
<keyword evidence="5 7" id="KW-0472">Membrane</keyword>
<evidence type="ECO:0000313" key="9">
    <source>
        <dbReference type="Proteomes" id="UP000606786"/>
    </source>
</evidence>
<feature type="region of interest" description="Disordered" evidence="6">
    <location>
        <begin position="1"/>
        <end position="64"/>
    </location>
</feature>
<feature type="transmembrane region" description="Helical" evidence="7">
    <location>
        <begin position="152"/>
        <end position="172"/>
    </location>
</feature>
<dbReference type="PANTHER" id="PTHR19444:SF50">
    <property type="match status" value="1"/>
</dbReference>
<dbReference type="EMBL" id="CAJHJT010000056">
    <property type="protein sequence ID" value="CAD7012872.1"/>
    <property type="molecule type" value="Genomic_DNA"/>
</dbReference>
<organism evidence="8 9">
    <name type="scientific">Ceratitis capitata</name>
    <name type="common">Mediterranean fruit fly</name>
    <name type="synonym">Tephritis capitata</name>
    <dbReference type="NCBI Taxonomy" id="7213"/>
    <lineage>
        <taxon>Eukaryota</taxon>
        <taxon>Metazoa</taxon>
        <taxon>Ecdysozoa</taxon>
        <taxon>Arthropoda</taxon>
        <taxon>Hexapoda</taxon>
        <taxon>Insecta</taxon>
        <taxon>Pterygota</taxon>
        <taxon>Neoptera</taxon>
        <taxon>Endopterygota</taxon>
        <taxon>Diptera</taxon>
        <taxon>Brachycera</taxon>
        <taxon>Muscomorpha</taxon>
        <taxon>Tephritoidea</taxon>
        <taxon>Tephritidae</taxon>
        <taxon>Ceratitis</taxon>
        <taxon>Ceratitis</taxon>
    </lineage>
</organism>
<sequence length="577" mass="62575">MGNSTSSRNNAASVDINTRIADSESHNHRRHSYNVTNDQASDDESANNHSMTPNHNNNNTHNSDNIIITLNNGLSNGNVNGNSTAIGNVVVDENGTVVPGNGIARVPPHTYDSGEKHIITKNVIVIGLAFMIHFTAFHGTSNLQSSVNSDKALGTTTLAVIYGSLILSNIFLPMTVIRWFGCHLTMALSFFAYMPYIAAQFYPRFETLIPAGLMVGLGGGPLWCSKCTYLSTVAEALTQVRGNESRKDVNTVKFFGLFFIFYQMAQVWGNLISSSVLTFTSSAVAEVNATLEELVAPTPSGSRVSEICGARFCPGIGAEANPNLTPPEPAKIQLLNSIFLICMATAVVLMLFGVNSLKRYGVRRNDSGDGMSGLRLLTVTINLLRKRRQLLILPITMFIGLEEAFLAVDYTRSFVACGWGISKIGFAMICFGVANAIAAGIAGAFVEKLGRITLFVACALLNAALFVYMFMYEAREGDYVMYCAFAAIWGICDGVWLVVVNAFYGILFPNHLIAGYSNFRLWESTGSVIGYIISSQLCTSTKLGILLCVLGIGSAGYGVTEYRLRRKQKALELMLSD</sequence>
<dbReference type="Pfam" id="PF05978">
    <property type="entry name" value="UNC-93"/>
    <property type="match status" value="1"/>
</dbReference>
<evidence type="ECO:0000256" key="7">
    <source>
        <dbReference type="SAM" id="Phobius"/>
    </source>
</evidence>
<keyword evidence="3 7" id="KW-0812">Transmembrane</keyword>
<dbReference type="InterPro" id="IPR036259">
    <property type="entry name" value="MFS_trans_sf"/>
</dbReference>
<feature type="compositionally biased region" description="Polar residues" evidence="6">
    <location>
        <begin position="1"/>
        <end position="16"/>
    </location>
</feature>
<dbReference type="InterPro" id="IPR051951">
    <property type="entry name" value="UNC-93_regulatory"/>
</dbReference>
<dbReference type="GO" id="GO:0055120">
    <property type="term" value="C:striated muscle dense body"/>
    <property type="evidence" value="ECO:0007669"/>
    <property type="project" value="TreeGrafter"/>
</dbReference>
<dbReference type="GO" id="GO:0015459">
    <property type="term" value="F:potassium channel regulator activity"/>
    <property type="evidence" value="ECO:0007669"/>
    <property type="project" value="TreeGrafter"/>
</dbReference>
<evidence type="ECO:0000313" key="8">
    <source>
        <dbReference type="EMBL" id="CAD7012872.1"/>
    </source>
</evidence>
<dbReference type="Proteomes" id="UP000606786">
    <property type="component" value="Unassembled WGS sequence"/>
</dbReference>
<feature type="transmembrane region" description="Helical" evidence="7">
    <location>
        <begin position="390"/>
        <end position="408"/>
    </location>
</feature>
<comment type="subcellular location">
    <subcellularLocation>
        <location evidence="1">Membrane</location>
        <topology evidence="1">Multi-pass membrane protein</topology>
    </subcellularLocation>
</comment>
<evidence type="ECO:0000256" key="5">
    <source>
        <dbReference type="ARBA" id="ARBA00023136"/>
    </source>
</evidence>
<evidence type="ECO:0000256" key="6">
    <source>
        <dbReference type="SAM" id="MobiDB-lite"/>
    </source>
</evidence>
<feature type="transmembrane region" description="Helical" evidence="7">
    <location>
        <begin position="479"/>
        <end position="507"/>
    </location>
</feature>
<evidence type="ECO:0000256" key="1">
    <source>
        <dbReference type="ARBA" id="ARBA00004141"/>
    </source>
</evidence>
<feature type="transmembrane region" description="Helical" evidence="7">
    <location>
        <begin position="452"/>
        <end position="473"/>
    </location>
</feature>
<feature type="transmembrane region" description="Helical" evidence="7">
    <location>
        <begin position="519"/>
        <end position="537"/>
    </location>
</feature>
<proteinExistence type="inferred from homology"/>
<dbReference type="GO" id="GO:0006937">
    <property type="term" value="P:regulation of muscle contraction"/>
    <property type="evidence" value="ECO:0007669"/>
    <property type="project" value="TreeGrafter"/>
</dbReference>
<dbReference type="InterPro" id="IPR010291">
    <property type="entry name" value="Ion_channel_UNC-93"/>
</dbReference>
<accession>A0A811VFB4</accession>
<comment type="similarity">
    <text evidence="2">Belongs to the unc-93 family.</text>
</comment>
<evidence type="ECO:0000256" key="4">
    <source>
        <dbReference type="ARBA" id="ARBA00022989"/>
    </source>
</evidence>
<name>A0A811VFB4_CERCA</name>
<dbReference type="PANTHER" id="PTHR19444">
    <property type="entry name" value="UNC-93 RELATED"/>
    <property type="match status" value="1"/>
</dbReference>
<feature type="transmembrane region" description="Helical" evidence="7">
    <location>
        <begin position="334"/>
        <end position="354"/>
    </location>
</feature>
<reference evidence="8" key="1">
    <citation type="submission" date="2020-11" db="EMBL/GenBank/DDBJ databases">
        <authorList>
            <person name="Whitehead M."/>
        </authorList>
    </citation>
    <scope>NUCLEOTIDE SEQUENCE</scope>
    <source>
        <strain evidence="8">EGII</strain>
    </source>
</reference>
<gene>
    <name evidence="8" type="ORF">CCAP1982_LOCUS20971</name>
</gene>
<keyword evidence="4 7" id="KW-1133">Transmembrane helix</keyword>
<dbReference type="SUPFAM" id="SSF103473">
    <property type="entry name" value="MFS general substrate transporter"/>
    <property type="match status" value="1"/>
</dbReference>
<protein>
    <submittedName>
        <fullName evidence="8">(Mediterranean fruit fly) hypothetical protein</fullName>
    </submittedName>
</protein>
<feature type="transmembrane region" description="Helical" evidence="7">
    <location>
        <begin position="543"/>
        <end position="560"/>
    </location>
</feature>
<dbReference type="OrthoDB" id="78663at2759"/>
<keyword evidence="9" id="KW-1185">Reference proteome</keyword>
<feature type="transmembrane region" description="Helical" evidence="7">
    <location>
        <begin position="123"/>
        <end position="140"/>
    </location>
</feature>